<reference evidence="2" key="1">
    <citation type="journal article" date="2019" name="Int. J. Syst. Evol. Microbiol.">
        <title>The Global Catalogue of Microorganisms (GCM) 10K type strain sequencing project: providing services to taxonomists for standard genome sequencing and annotation.</title>
        <authorList>
            <consortium name="The Broad Institute Genomics Platform"/>
            <consortium name="The Broad Institute Genome Sequencing Center for Infectious Disease"/>
            <person name="Wu L."/>
            <person name="Ma J."/>
        </authorList>
    </citation>
    <scope>NUCLEOTIDE SEQUENCE [LARGE SCALE GENOMIC DNA]</scope>
    <source>
        <strain evidence="2">JCM 18053</strain>
    </source>
</reference>
<gene>
    <name evidence="1" type="ORF">GCM10023213_25830</name>
</gene>
<dbReference type="Proteomes" id="UP001499852">
    <property type="component" value="Unassembled WGS sequence"/>
</dbReference>
<comment type="caution">
    <text evidence="1">The sequence shown here is derived from an EMBL/GenBank/DDBJ whole genome shotgun (WGS) entry which is preliminary data.</text>
</comment>
<name>A0ABP9P6M2_9BACT</name>
<keyword evidence="2" id="KW-1185">Reference proteome</keyword>
<evidence type="ECO:0008006" key="3">
    <source>
        <dbReference type="Google" id="ProtNLM"/>
    </source>
</evidence>
<evidence type="ECO:0000313" key="1">
    <source>
        <dbReference type="EMBL" id="GAA5141539.1"/>
    </source>
</evidence>
<proteinExistence type="predicted"/>
<dbReference type="NCBIfam" id="TIGR02600">
    <property type="entry name" value="Verru_Chthon_A"/>
    <property type="match status" value="1"/>
</dbReference>
<sequence length="1725" mass="190026">MLALATIVILAFLSVADTENKATNIYSASQASRRFADTAVNMVIAQIRSGAARESEGVPVIHATQPGAVRKYAASGAFLAGYKLFSDKDMIFRGAGGGLNVREREFVSQSEPPSNWNDVRNAARYVDMNDPVIKGVVTGAQTNQDNAQIFFPIIDPRAGQDIDPTNAEVPVEGFSYDTNTQINSNNIGDGAVGDALQPIIKPTGAGAGIDQLRLAMPVQWLYVLKDGAVGYLLEDSLEFRVLNSAEGGLGQGPSVDANEQYGVPSEANPIVGRVAFWTDDETSKININTAAEPTYAGLPIYYHERDHRWADFPPARSEYQRFPGHPATVALSSVFYPNPLQDENRSLDTYGLRGPVSGTEQSTILAVKERLYEIMPRIHTGGSKAGTTTFEQDDYRTVTGDTNNASAIAVAMGERLYSSVDELLFAQGANAGRRILNSAQVNDRVTLFNKTSLERSSAFLTAQSRGSEINLFGLPRIAMWPVSHSIDKRTGFDKLMEFCSRLGTNGNPDTGNSYIFQRENSATIVGSASGAKSDINLSRNGKLLSMLDKILDQPFPTASEEGNATAKSFKSSEKLGVDNARQLLVSMFDYIRSTNLYDSFMVPQSRSNWLQSNDMAWTNLYKIRDTQQGQFKTFTPGVVRNASNATNLADPFADRFLPGHGQVTPSEHPTWKSPTVPPEAIRGFGRFISLSEIGLQFICTADGQPDMYSWRIPALETGPTAKPGDFRIPAIAPGNLDAAAQAAIPVVSGGRTALRVREEDLEGFHILHGFPNGFDGGTARLTNVDAVHWRNGTTQPDGVTPAANMIKERYYSNYPPLRNPQQAGFYGTTGVAAPETSPNYGRYYRLHPGYDWRNWNWTLDFDTPLAINQKRVQALLQLEFFCPSAAYTEINPDYTIVVTNLNSIEVNGRAIFPTNDAVALRSERPLYETDGHPEIGGFASFRNVALGRRVSSRSTMPADGGYDENATSQVHSGLVNMDLVSGFFTVNHNQKLTFSSSEMTIRIYDHHVQANTNEEPVQIINFRLSEGSSPTPDIVTAGSYTVNYTNTDGSTYNHPAIQAPRWWSFSRDGALARFDDAGNRIDVEQATTTRGIRGRFYRWDNVNIQTNTRAYDPRVAGNNNQSVPGAVALIYGKDAANYIGVELQQNELIRTNRLAAIGYGPLNDPQNGVQDIQLRNEDARELVNWDRPWHFGSDVVRTLMPAQGDPRIIAAKKIVPATDWTPHRYWNNEDVYTAHNFSSYTAGTEPGFDRGSASVTDSAVNTDVRGLPKSVVLDGTNGLGAGRTPDLPHTRLAADSIQRYYDFDDSDPGGRIGPFINKVDEGNYSVGDFRLTGWPDAKKWRSTYFRSNSQSARFASGQGNYFSPNRMVPSPVVMGSLPSRIWDANGNGAWTNLLFRPYVTYLNPVTGGISNAAPTHPGATSPPDHYLLDLFWMPVVEPYAISESLSTAGKINLNYQMMPFTHIRRATAVHAAMKGEIMAALPNGDYEQSKSVRTGWGTNGSSAPIFRSEADNKYWHRSIVVDQFRAGARLWWDPANTKDNLVQGTLRQFEERFNFSPNLGDGFRGGLFRTASQLCEIHLIPSEVPGVPAEGNVSASAVDTPTKRRDAMARFWSAHCSTGDNTREKPYANLYSKFTTRSNTFRVHVRAQAIRKARRSVAANQFDPALDLPVGEFRGSFLVERYIDQTDMQEAGLDVDYASAANPFSLKPLESYYRFRVLESKRFAP</sequence>
<dbReference type="InterPro" id="IPR019840">
    <property type="entry name" value="Verru/Chthon_A"/>
</dbReference>
<accession>A0ABP9P6M2</accession>
<organism evidence="1 2">
    <name type="scientific">Prosthecobacter algae</name>
    <dbReference type="NCBI Taxonomy" id="1144682"/>
    <lineage>
        <taxon>Bacteria</taxon>
        <taxon>Pseudomonadati</taxon>
        <taxon>Verrucomicrobiota</taxon>
        <taxon>Verrucomicrobiia</taxon>
        <taxon>Verrucomicrobiales</taxon>
        <taxon>Verrucomicrobiaceae</taxon>
        <taxon>Prosthecobacter</taxon>
    </lineage>
</organism>
<dbReference type="EMBL" id="BAABIA010000005">
    <property type="protein sequence ID" value="GAA5141539.1"/>
    <property type="molecule type" value="Genomic_DNA"/>
</dbReference>
<protein>
    <recommendedName>
        <fullName evidence="3">Verru_Chthon cassette protein A</fullName>
    </recommendedName>
</protein>
<evidence type="ECO:0000313" key="2">
    <source>
        <dbReference type="Proteomes" id="UP001499852"/>
    </source>
</evidence>